<dbReference type="PROSITE" id="PS50089">
    <property type="entry name" value="ZF_RING_2"/>
    <property type="match status" value="1"/>
</dbReference>
<dbReference type="Pfam" id="PF13639">
    <property type="entry name" value="zf-RING_2"/>
    <property type="match status" value="1"/>
</dbReference>
<name>A0A7S1B7E2_9STRA</name>
<evidence type="ECO:0000256" key="9">
    <source>
        <dbReference type="ARBA" id="ARBA00022833"/>
    </source>
</evidence>
<feature type="transmembrane region" description="Helical" evidence="14">
    <location>
        <begin position="12"/>
        <end position="31"/>
    </location>
</feature>
<keyword evidence="5 14" id="KW-0812">Transmembrane</keyword>
<comment type="subcellular location">
    <subcellularLocation>
        <location evidence="2">Membrane</location>
        <topology evidence="2">Multi-pass membrane protein</topology>
    </subcellularLocation>
</comment>
<feature type="compositionally biased region" description="Basic and acidic residues" evidence="13">
    <location>
        <begin position="227"/>
        <end position="266"/>
    </location>
</feature>
<evidence type="ECO:0000256" key="1">
    <source>
        <dbReference type="ARBA" id="ARBA00000900"/>
    </source>
</evidence>
<keyword evidence="4" id="KW-0808">Transferase</keyword>
<evidence type="ECO:0000259" key="15">
    <source>
        <dbReference type="PROSITE" id="PS50089"/>
    </source>
</evidence>
<evidence type="ECO:0000256" key="13">
    <source>
        <dbReference type="SAM" id="MobiDB-lite"/>
    </source>
</evidence>
<feature type="transmembrane region" description="Helical" evidence="14">
    <location>
        <begin position="43"/>
        <end position="66"/>
    </location>
</feature>
<dbReference type="EMBL" id="HBFR01004806">
    <property type="protein sequence ID" value="CAD8876120.1"/>
    <property type="molecule type" value="Transcribed_RNA"/>
</dbReference>
<keyword evidence="7 12" id="KW-0863">Zinc-finger</keyword>
<dbReference type="GO" id="GO:0016020">
    <property type="term" value="C:membrane"/>
    <property type="evidence" value="ECO:0007669"/>
    <property type="project" value="UniProtKB-SubCell"/>
</dbReference>
<dbReference type="PANTHER" id="PTHR45977">
    <property type="entry name" value="TARGET OF ERK KINASE MPK-1"/>
    <property type="match status" value="1"/>
</dbReference>
<proteinExistence type="predicted"/>
<evidence type="ECO:0000256" key="11">
    <source>
        <dbReference type="ARBA" id="ARBA00023136"/>
    </source>
</evidence>
<keyword evidence="9" id="KW-0862">Zinc</keyword>
<dbReference type="GO" id="GO:0016567">
    <property type="term" value="P:protein ubiquitination"/>
    <property type="evidence" value="ECO:0007669"/>
    <property type="project" value="UniProtKB-UniPathway"/>
</dbReference>
<dbReference type="AlphaFoldDB" id="A0A7S1B7E2"/>
<feature type="region of interest" description="Disordered" evidence="13">
    <location>
        <begin position="186"/>
        <end position="266"/>
    </location>
</feature>
<dbReference type="EC" id="2.3.2.27" evidence="3"/>
<keyword evidence="10 14" id="KW-1133">Transmembrane helix</keyword>
<dbReference type="SMART" id="SM00184">
    <property type="entry name" value="RING"/>
    <property type="match status" value="1"/>
</dbReference>
<protein>
    <recommendedName>
        <fullName evidence="3">RING-type E3 ubiquitin transferase</fullName>
        <ecNumber evidence="3">2.3.2.27</ecNumber>
    </recommendedName>
</protein>
<organism evidence="16">
    <name type="scientific">Corethron hystrix</name>
    <dbReference type="NCBI Taxonomy" id="216773"/>
    <lineage>
        <taxon>Eukaryota</taxon>
        <taxon>Sar</taxon>
        <taxon>Stramenopiles</taxon>
        <taxon>Ochrophyta</taxon>
        <taxon>Bacillariophyta</taxon>
        <taxon>Coscinodiscophyceae</taxon>
        <taxon>Corethrophycidae</taxon>
        <taxon>Corethrales</taxon>
        <taxon>Corethraceae</taxon>
        <taxon>Corethron</taxon>
    </lineage>
</organism>
<dbReference type="PANTHER" id="PTHR45977:SF4">
    <property type="entry name" value="RING-TYPE DOMAIN-CONTAINING PROTEIN"/>
    <property type="match status" value="1"/>
</dbReference>
<evidence type="ECO:0000256" key="10">
    <source>
        <dbReference type="ARBA" id="ARBA00022989"/>
    </source>
</evidence>
<keyword evidence="11 14" id="KW-0472">Membrane</keyword>
<dbReference type="GO" id="GO:0006511">
    <property type="term" value="P:ubiquitin-dependent protein catabolic process"/>
    <property type="evidence" value="ECO:0007669"/>
    <property type="project" value="TreeGrafter"/>
</dbReference>
<gene>
    <name evidence="16" type="ORF">CHYS00102_LOCUS3298</name>
</gene>
<evidence type="ECO:0000256" key="3">
    <source>
        <dbReference type="ARBA" id="ARBA00012483"/>
    </source>
</evidence>
<evidence type="ECO:0000256" key="5">
    <source>
        <dbReference type="ARBA" id="ARBA00022692"/>
    </source>
</evidence>
<keyword evidence="6" id="KW-0479">Metal-binding</keyword>
<accession>A0A7S1B7E2</accession>
<evidence type="ECO:0000256" key="2">
    <source>
        <dbReference type="ARBA" id="ARBA00004141"/>
    </source>
</evidence>
<evidence type="ECO:0000256" key="7">
    <source>
        <dbReference type="ARBA" id="ARBA00022771"/>
    </source>
</evidence>
<comment type="catalytic activity">
    <reaction evidence="1">
        <text>S-ubiquitinyl-[E2 ubiquitin-conjugating enzyme]-L-cysteine + [acceptor protein]-L-lysine = [E2 ubiquitin-conjugating enzyme]-L-cysteine + N(6)-ubiquitinyl-[acceptor protein]-L-lysine.</text>
        <dbReference type="EC" id="2.3.2.27"/>
    </reaction>
</comment>
<dbReference type="Gene3D" id="3.30.40.10">
    <property type="entry name" value="Zinc/RING finger domain, C3HC4 (zinc finger)"/>
    <property type="match status" value="1"/>
</dbReference>
<feature type="compositionally biased region" description="Low complexity" evidence="13">
    <location>
        <begin position="198"/>
        <end position="208"/>
    </location>
</feature>
<sequence length="356" mass="40579">MNVYSTPSASFVLLWNVSTVCSFIIVIKELIRYWKQTGNPIRSFCGTICPITLFLISVFVVIGLTYRYIPPPVTTLLFWLLLKTQKPPQDVQMDNWNLESIESARQNRKKLVETSLITRKLLAIKEKADNDPSGNIAIDKLRLAIANRSERFISMIFPDIIVESNNKIYYYSDRLPPIYLDFTKQETSVPTPDDEDSSNSQASSAASSEGQNRDTDLDPQDGYNSLAHDEVCSGDDHSTETEESKTEDSKIEDSKTEDSRIEDSKTQEVCSYADDNFNMDEEICSICLGEFKVGEHICWSQNKNCHHAFHYECIHGWVMEKSECPVCRRDYLKIFESNETDIELGSSGYRSSDIQS</sequence>
<dbReference type="UniPathway" id="UPA00143"/>
<dbReference type="SUPFAM" id="SSF57850">
    <property type="entry name" value="RING/U-box"/>
    <property type="match status" value="1"/>
</dbReference>
<evidence type="ECO:0000313" key="16">
    <source>
        <dbReference type="EMBL" id="CAD8876120.1"/>
    </source>
</evidence>
<feature type="domain" description="RING-type" evidence="15">
    <location>
        <begin position="284"/>
        <end position="328"/>
    </location>
</feature>
<evidence type="ECO:0000256" key="4">
    <source>
        <dbReference type="ARBA" id="ARBA00022679"/>
    </source>
</evidence>
<evidence type="ECO:0000256" key="12">
    <source>
        <dbReference type="PROSITE-ProRule" id="PRU00175"/>
    </source>
</evidence>
<dbReference type="InterPro" id="IPR013083">
    <property type="entry name" value="Znf_RING/FYVE/PHD"/>
</dbReference>
<evidence type="ECO:0000256" key="6">
    <source>
        <dbReference type="ARBA" id="ARBA00022723"/>
    </source>
</evidence>
<dbReference type="GO" id="GO:0008270">
    <property type="term" value="F:zinc ion binding"/>
    <property type="evidence" value="ECO:0007669"/>
    <property type="project" value="UniProtKB-KW"/>
</dbReference>
<dbReference type="GO" id="GO:0061630">
    <property type="term" value="F:ubiquitin protein ligase activity"/>
    <property type="evidence" value="ECO:0007669"/>
    <property type="project" value="UniProtKB-EC"/>
</dbReference>
<reference evidence="16" key="1">
    <citation type="submission" date="2021-01" db="EMBL/GenBank/DDBJ databases">
        <authorList>
            <person name="Corre E."/>
            <person name="Pelletier E."/>
            <person name="Niang G."/>
            <person name="Scheremetjew M."/>
            <person name="Finn R."/>
            <person name="Kale V."/>
            <person name="Holt S."/>
            <person name="Cochrane G."/>
            <person name="Meng A."/>
            <person name="Brown T."/>
            <person name="Cohen L."/>
        </authorList>
    </citation>
    <scope>NUCLEOTIDE SEQUENCE</scope>
    <source>
        <strain evidence="16">308</strain>
    </source>
</reference>
<keyword evidence="8" id="KW-0833">Ubl conjugation pathway</keyword>
<evidence type="ECO:0000256" key="14">
    <source>
        <dbReference type="SAM" id="Phobius"/>
    </source>
</evidence>
<dbReference type="InterPro" id="IPR001841">
    <property type="entry name" value="Znf_RING"/>
</dbReference>
<evidence type="ECO:0000256" key="8">
    <source>
        <dbReference type="ARBA" id="ARBA00022786"/>
    </source>
</evidence>